<dbReference type="EMBL" id="VTET01000008">
    <property type="protein sequence ID" value="TYS70126.1"/>
    <property type="molecule type" value="Genomic_DNA"/>
</dbReference>
<organism evidence="1 2">
    <name type="scientific">Sutcliffiella horikoshii</name>
    <dbReference type="NCBI Taxonomy" id="79883"/>
    <lineage>
        <taxon>Bacteria</taxon>
        <taxon>Bacillati</taxon>
        <taxon>Bacillota</taxon>
        <taxon>Bacilli</taxon>
        <taxon>Bacillales</taxon>
        <taxon>Bacillaceae</taxon>
        <taxon>Sutcliffiella</taxon>
    </lineage>
</organism>
<comment type="caution">
    <text evidence="1">The sequence shown here is derived from an EMBL/GenBank/DDBJ whole genome shotgun (WGS) entry which is preliminary data.</text>
</comment>
<dbReference type="OrthoDB" id="1903764at2"/>
<sequence length="162" mass="18249">MRGAITLPDIQDSVIISKPVEEVFSYAANMDNSSKIMQNVVAIEKLTEGPLQVGTKFKETREIRGRQASSIIEFIEFLPNERYVVQSEANGLKVIYHYDFKPTVDGGTKVHFQGDIHTSGIVMKLTKPIIRKILIKEDGDHLSQLKKLLEGTAEEEETETEE</sequence>
<evidence type="ECO:0000313" key="2">
    <source>
        <dbReference type="Proteomes" id="UP000324517"/>
    </source>
</evidence>
<dbReference type="InterPro" id="IPR023393">
    <property type="entry name" value="START-like_dom_sf"/>
</dbReference>
<dbReference type="SUPFAM" id="SSF55961">
    <property type="entry name" value="Bet v1-like"/>
    <property type="match status" value="1"/>
</dbReference>
<evidence type="ECO:0000313" key="1">
    <source>
        <dbReference type="EMBL" id="TYS70126.1"/>
    </source>
</evidence>
<reference evidence="1 2" key="1">
    <citation type="submission" date="2019-08" db="EMBL/GenBank/DDBJ databases">
        <title>Bacillus genomes from the desert of Cuatro Cienegas, Coahuila.</title>
        <authorList>
            <person name="Olmedo-Alvarez G."/>
        </authorList>
    </citation>
    <scope>NUCLEOTIDE SEQUENCE [LARGE SCALE GENOMIC DNA]</scope>
    <source>
        <strain evidence="1 2">CH98b_3T</strain>
    </source>
</reference>
<gene>
    <name evidence="1" type="ORF">FZC75_15955</name>
</gene>
<accession>A0A5D4T7C1</accession>
<name>A0A5D4T7C1_9BACI</name>
<dbReference type="Gene3D" id="3.30.530.20">
    <property type="match status" value="1"/>
</dbReference>
<proteinExistence type="predicted"/>
<dbReference type="Proteomes" id="UP000324517">
    <property type="component" value="Unassembled WGS sequence"/>
</dbReference>
<dbReference type="Pfam" id="PF10604">
    <property type="entry name" value="Polyketide_cyc2"/>
    <property type="match status" value="1"/>
</dbReference>
<protein>
    <recommendedName>
        <fullName evidence="3">SRPBCC family protein</fullName>
    </recommendedName>
</protein>
<evidence type="ECO:0008006" key="3">
    <source>
        <dbReference type="Google" id="ProtNLM"/>
    </source>
</evidence>
<dbReference type="InterPro" id="IPR019587">
    <property type="entry name" value="Polyketide_cyclase/dehydratase"/>
</dbReference>
<dbReference type="AlphaFoldDB" id="A0A5D4T7C1"/>